<reference evidence="2" key="1">
    <citation type="submission" date="2021-01" db="EMBL/GenBank/DDBJ databases">
        <authorList>
            <person name="Li R."/>
            <person name="Bekaert M."/>
        </authorList>
    </citation>
    <scope>NUCLEOTIDE SEQUENCE</scope>
    <source>
        <strain evidence="2">Farmed</strain>
    </source>
</reference>
<dbReference type="GO" id="GO:0009966">
    <property type="term" value="P:regulation of signal transduction"/>
    <property type="evidence" value="ECO:0007669"/>
    <property type="project" value="InterPro"/>
</dbReference>
<feature type="domain" description="RGS" evidence="1">
    <location>
        <begin position="21"/>
        <end position="117"/>
    </location>
</feature>
<sequence>MSAHVHLRVSLTNDQKFGGAFRQYLIRKKNGGLLKILSFWQDVNDYGSGDTKTTDRHIRQGQAWDIYHKYIGNHDKPNIEICNKVRDTIYNTLLNTKDFVSASIFNPVKEEVVFRLEAAWKRSLQEDLKNYLDCKTRAQGGTPPSSADAIDVSLQDGKLVIRRPNPWLKR</sequence>
<comment type="caution">
    <text evidence="2">The sequence shown here is derived from an EMBL/GenBank/DDBJ whole genome shotgun (WGS) entry which is preliminary data.</text>
</comment>
<gene>
    <name evidence="2" type="ORF">SPHA_39091</name>
</gene>
<name>A0A812CKA3_ACAPH</name>
<dbReference type="InterPro" id="IPR044926">
    <property type="entry name" value="RGS_subdomain_2"/>
</dbReference>
<protein>
    <recommendedName>
        <fullName evidence="1">RGS domain-containing protein</fullName>
    </recommendedName>
</protein>
<dbReference type="SUPFAM" id="SSF48097">
    <property type="entry name" value="Regulator of G-protein signaling, RGS"/>
    <property type="match status" value="1"/>
</dbReference>
<proteinExistence type="predicted"/>
<organism evidence="2 3">
    <name type="scientific">Acanthosepion pharaonis</name>
    <name type="common">Pharaoh cuttlefish</name>
    <name type="synonym">Sepia pharaonis</name>
    <dbReference type="NCBI Taxonomy" id="158019"/>
    <lineage>
        <taxon>Eukaryota</taxon>
        <taxon>Metazoa</taxon>
        <taxon>Spiralia</taxon>
        <taxon>Lophotrochozoa</taxon>
        <taxon>Mollusca</taxon>
        <taxon>Cephalopoda</taxon>
        <taxon>Coleoidea</taxon>
        <taxon>Decapodiformes</taxon>
        <taxon>Sepiida</taxon>
        <taxon>Sepiina</taxon>
        <taxon>Sepiidae</taxon>
        <taxon>Acanthosepion</taxon>
    </lineage>
</organism>
<dbReference type="AlphaFoldDB" id="A0A812CKA3"/>
<dbReference type="InterPro" id="IPR036305">
    <property type="entry name" value="RGS_sf"/>
</dbReference>
<dbReference type="OrthoDB" id="10013157at2759"/>
<dbReference type="Proteomes" id="UP000597762">
    <property type="component" value="Unassembled WGS sequence"/>
</dbReference>
<dbReference type="GO" id="GO:0005634">
    <property type="term" value="C:nucleus"/>
    <property type="evidence" value="ECO:0007669"/>
    <property type="project" value="TreeGrafter"/>
</dbReference>
<evidence type="ECO:0000259" key="1">
    <source>
        <dbReference type="PROSITE" id="PS50132"/>
    </source>
</evidence>
<evidence type="ECO:0000313" key="3">
    <source>
        <dbReference type="Proteomes" id="UP000597762"/>
    </source>
</evidence>
<dbReference type="PANTHER" id="PTHR46583:SF2">
    <property type="entry name" value="RGS DOMAIN-CONTAINING PROTEIN"/>
    <property type="match status" value="1"/>
</dbReference>
<dbReference type="Gene3D" id="1.10.167.10">
    <property type="entry name" value="Regulator of G-protein Signalling 4, domain 2"/>
    <property type="match status" value="1"/>
</dbReference>
<dbReference type="EMBL" id="CAHIKZ030001802">
    <property type="protein sequence ID" value="CAE1274805.1"/>
    <property type="molecule type" value="Genomic_DNA"/>
</dbReference>
<dbReference type="GO" id="GO:0005737">
    <property type="term" value="C:cytoplasm"/>
    <property type="evidence" value="ECO:0007669"/>
    <property type="project" value="TreeGrafter"/>
</dbReference>
<keyword evidence="3" id="KW-1185">Reference proteome</keyword>
<dbReference type="Pfam" id="PF00615">
    <property type="entry name" value="RGS"/>
    <property type="match status" value="1"/>
</dbReference>
<dbReference type="GO" id="GO:0001965">
    <property type="term" value="F:G-protein alpha-subunit binding"/>
    <property type="evidence" value="ECO:0007669"/>
    <property type="project" value="InterPro"/>
</dbReference>
<dbReference type="InterPro" id="IPR016137">
    <property type="entry name" value="RGS"/>
</dbReference>
<evidence type="ECO:0000313" key="2">
    <source>
        <dbReference type="EMBL" id="CAE1274805.1"/>
    </source>
</evidence>
<dbReference type="PANTHER" id="PTHR46583">
    <property type="entry name" value="REGULATOR OF G-PROTEIN SIGNALING 22"/>
    <property type="match status" value="1"/>
</dbReference>
<accession>A0A812CKA3</accession>
<dbReference type="InterPro" id="IPR042651">
    <property type="entry name" value="Rgs22"/>
</dbReference>
<dbReference type="PROSITE" id="PS50132">
    <property type="entry name" value="RGS"/>
    <property type="match status" value="1"/>
</dbReference>